<protein>
    <recommendedName>
        <fullName evidence="12">Phenylalanine--tRNA ligase beta subunit</fullName>
        <ecNumber evidence="12">6.1.1.20</ecNumber>
    </recommendedName>
    <alternativeName>
        <fullName evidence="12">Phenylalanyl-tRNA synthetase beta subunit</fullName>
        <shortName evidence="12">PheRS</shortName>
    </alternativeName>
</protein>
<dbReference type="SMR" id="A0AAU8PG49"/>
<sequence length="604" mass="67190">MPKISIHEALFFELLGERCDDDTLERRLRSAKAELECSSFSVREDKEGGSLSPGGEVCDPVQRTRGQASCVREGAFDARLLKIELNDTNRPDLWSTAGLARLLRVHAGGASRAAQYRAFLSDRCTVRDSYGRCVVVDARLQTIRPFIAGFVARGTGLSEVRLWDLIQTQERLASNFGRRRCTLSLGCYRAQDICWPLAYRAVLLAEVSFTPLGMSMPLSGEQILTQHPKGREYGHLLKDYSFVPLLVDARGEVLSLIPITNSASLGAVVTGDTELFIECSGTDMCAVLVAVNSLACDLSDMGMQIEPVQITYSFDTPWGRSVTTPFYFQEKREVAHEQIDRLLGMPLPVADITEAFARMDCAVQVKQGTYVVEPAAYRNDFLHAVDLIEEVMLGRTLDRFSPQVPCSFTVGRLSDLTLLTRKIKHLLVGFGYQEMIFHYLGSAREFCTRMRCTADDLIEIENPLTESYRFVRRSIIPCLLSAELKSAHALYPHRIFEIGKVAFCSPHGEHGTCTQQSLGFLNASQEASYNEVASLVSGLLYCLKLPYQVEEAQDPRFVLGRQASICVHGSRVGIFGEIHPQVLSNWDIRMPCFAGELDVGALLP</sequence>
<dbReference type="Gene3D" id="3.30.930.10">
    <property type="entry name" value="Bira Bifunctional Protein, Domain 2"/>
    <property type="match status" value="1"/>
</dbReference>
<evidence type="ECO:0000256" key="4">
    <source>
        <dbReference type="ARBA" id="ARBA00022490"/>
    </source>
</evidence>
<dbReference type="CDD" id="cd00769">
    <property type="entry name" value="PheRS_beta_core"/>
    <property type="match status" value="1"/>
</dbReference>
<dbReference type="Proteomes" id="UP000008192">
    <property type="component" value="Chromosome"/>
</dbReference>
<evidence type="ECO:0000256" key="6">
    <source>
        <dbReference type="ARBA" id="ARBA00022723"/>
    </source>
</evidence>
<dbReference type="InterPro" id="IPR004531">
    <property type="entry name" value="Phe-tRNA-synth_IIc_bsu_arc_euk"/>
</dbReference>
<dbReference type="NCBIfam" id="TIGR00471">
    <property type="entry name" value="pheT_arch"/>
    <property type="match status" value="1"/>
</dbReference>
<keyword evidence="10 12" id="KW-0648">Protein biosynthesis</keyword>
<comment type="subcellular location">
    <subcellularLocation>
        <location evidence="2 12">Cytoplasm</location>
    </subcellularLocation>
</comment>
<evidence type="ECO:0000256" key="12">
    <source>
        <dbReference type="HAMAP-Rule" id="MF_00284"/>
    </source>
</evidence>
<evidence type="ECO:0000256" key="11">
    <source>
        <dbReference type="ARBA" id="ARBA00023146"/>
    </source>
</evidence>
<dbReference type="GO" id="GO:0003723">
    <property type="term" value="F:RNA binding"/>
    <property type="evidence" value="ECO:0007669"/>
    <property type="project" value="InterPro"/>
</dbReference>
<dbReference type="InterPro" id="IPR005146">
    <property type="entry name" value="B3/B4_tRNA-bd"/>
</dbReference>
<dbReference type="InterPro" id="IPR009061">
    <property type="entry name" value="DNA-bd_dom_put_sf"/>
</dbReference>
<dbReference type="PANTHER" id="PTHR10947:SF0">
    <property type="entry name" value="PHENYLALANINE--TRNA LIGASE BETA SUBUNIT"/>
    <property type="match status" value="1"/>
</dbReference>
<keyword evidence="11 12" id="KW-0030">Aminoacyl-tRNA synthetase</keyword>
<evidence type="ECO:0000256" key="8">
    <source>
        <dbReference type="ARBA" id="ARBA00022840"/>
    </source>
</evidence>
<dbReference type="KEGG" id="tpg:TPEGAU_0015"/>
<dbReference type="Pfam" id="PF17759">
    <property type="entry name" value="tRNA_synthFbeta"/>
    <property type="match status" value="1"/>
</dbReference>
<dbReference type="RefSeq" id="WP_010881464.1">
    <property type="nucleotide sequence ID" value="NC_016843.1"/>
</dbReference>
<keyword evidence="6 12" id="KW-0479">Metal-binding</keyword>
<evidence type="ECO:0000256" key="3">
    <source>
        <dbReference type="ARBA" id="ARBA00007438"/>
    </source>
</evidence>
<feature type="domain" description="B5" evidence="13">
    <location>
        <begin position="327"/>
        <end position="402"/>
    </location>
</feature>
<keyword evidence="8 12" id="KW-0067">ATP-binding</keyword>
<evidence type="ECO:0000256" key="10">
    <source>
        <dbReference type="ARBA" id="ARBA00022917"/>
    </source>
</evidence>
<dbReference type="SUPFAM" id="SSF46955">
    <property type="entry name" value="Putative DNA-binding domain"/>
    <property type="match status" value="1"/>
</dbReference>
<evidence type="ECO:0000256" key="2">
    <source>
        <dbReference type="ARBA" id="ARBA00004496"/>
    </source>
</evidence>
<comment type="cofactor">
    <cofactor evidence="1 12">
        <name>Mg(2+)</name>
        <dbReference type="ChEBI" id="CHEBI:18420"/>
    </cofactor>
</comment>
<dbReference type="Pfam" id="PF03484">
    <property type="entry name" value="B5"/>
    <property type="match status" value="1"/>
</dbReference>
<dbReference type="SUPFAM" id="SSF55681">
    <property type="entry name" value="Class II aaRS and biotin synthetases"/>
    <property type="match status" value="1"/>
</dbReference>
<dbReference type="PANTHER" id="PTHR10947">
    <property type="entry name" value="PHENYLALANYL-TRNA SYNTHETASE BETA CHAIN AND LEUCINE-RICH REPEAT-CONTAINING PROTEIN 47"/>
    <property type="match status" value="1"/>
</dbReference>
<keyword evidence="5 12" id="KW-0436">Ligase</keyword>
<dbReference type="GO" id="GO:0009328">
    <property type="term" value="C:phenylalanine-tRNA ligase complex"/>
    <property type="evidence" value="ECO:0007669"/>
    <property type="project" value="TreeGrafter"/>
</dbReference>
<dbReference type="GeneID" id="93875809"/>
<dbReference type="AlphaFoldDB" id="A0AAU8PG49"/>
<evidence type="ECO:0000256" key="9">
    <source>
        <dbReference type="ARBA" id="ARBA00022842"/>
    </source>
</evidence>
<feature type="binding site" evidence="12">
    <location>
        <position position="390"/>
    </location>
    <ligand>
        <name>Mg(2+)</name>
        <dbReference type="ChEBI" id="CHEBI:18420"/>
        <note>shared with alpha subunit</note>
    </ligand>
</feature>
<accession>A0AAU8PG49</accession>
<keyword evidence="9 12" id="KW-0460">Magnesium</keyword>
<dbReference type="GO" id="GO:0000287">
    <property type="term" value="F:magnesium ion binding"/>
    <property type="evidence" value="ECO:0007669"/>
    <property type="project" value="InterPro"/>
</dbReference>
<evidence type="ECO:0000256" key="7">
    <source>
        <dbReference type="ARBA" id="ARBA00022741"/>
    </source>
</evidence>
<dbReference type="GO" id="GO:0004826">
    <property type="term" value="F:phenylalanine-tRNA ligase activity"/>
    <property type="evidence" value="ECO:0007669"/>
    <property type="project" value="UniProtKB-UniRule"/>
</dbReference>
<dbReference type="Gene3D" id="3.50.40.10">
    <property type="entry name" value="Phenylalanyl-trna Synthetase, Chain B, domain 3"/>
    <property type="match status" value="1"/>
</dbReference>
<dbReference type="EMBL" id="CP002376">
    <property type="protein sequence ID" value="AEZ59266.1"/>
    <property type="molecule type" value="Genomic_DNA"/>
</dbReference>
<gene>
    <name evidence="12 14" type="primary">pheT</name>
    <name evidence="14" type="ordered locus">TPEGAU_0015</name>
</gene>
<dbReference type="InterPro" id="IPR041616">
    <property type="entry name" value="PheRS_beta_core"/>
</dbReference>
<dbReference type="InterPro" id="IPR022918">
    <property type="entry name" value="Phe_tRNA_ligase_beta2_arc"/>
</dbReference>
<dbReference type="HAMAP" id="MF_00284">
    <property type="entry name" value="Phe_tRNA_synth_beta2"/>
    <property type="match status" value="1"/>
</dbReference>
<dbReference type="InterPro" id="IPR020825">
    <property type="entry name" value="Phe-tRNA_synthase-like_B3/B4"/>
</dbReference>
<dbReference type="GO" id="GO:0005524">
    <property type="term" value="F:ATP binding"/>
    <property type="evidence" value="ECO:0007669"/>
    <property type="project" value="UniProtKB-UniRule"/>
</dbReference>
<evidence type="ECO:0000313" key="15">
    <source>
        <dbReference type="Proteomes" id="UP000008192"/>
    </source>
</evidence>
<dbReference type="InterPro" id="IPR045060">
    <property type="entry name" value="Phe-tRNA-ligase_IIc_bsu"/>
</dbReference>
<evidence type="ECO:0000256" key="1">
    <source>
        <dbReference type="ARBA" id="ARBA00001946"/>
    </source>
</evidence>
<name>A0AAU8PG49_TREPG</name>
<evidence type="ECO:0000313" key="14">
    <source>
        <dbReference type="EMBL" id="AEZ59266.1"/>
    </source>
</evidence>
<comment type="similarity">
    <text evidence="3 12">Belongs to the phenylalanyl-tRNA synthetase beta subunit family. Type 2 subfamily.</text>
</comment>
<dbReference type="InterPro" id="IPR005147">
    <property type="entry name" value="tRNA_synthase_B5-dom"/>
</dbReference>
<reference evidence="15" key="1">
    <citation type="journal article" date="2012" name="PLoS Negl. Trop. Dis.">
        <title>Whole genome sequences of three Treponema pallidum ssp. pertenue strains: yaws and syphilis treponemes differ in less than 0.2% of the genome sequence.</title>
        <authorList>
            <person name="Cejkova D."/>
            <person name="Zobanikova M."/>
            <person name="Chen L."/>
            <person name="Pospisilova P."/>
            <person name="Strouhal M."/>
            <person name="Qin X."/>
            <person name="Mikalova L."/>
            <person name="Norris S.J."/>
            <person name="Muzny D.M."/>
            <person name="Gibbs R.A."/>
            <person name="Fulton L.L."/>
            <person name="Sodergren E."/>
            <person name="Weinstock G.M."/>
            <person name="Smajs D."/>
        </authorList>
    </citation>
    <scope>NUCLEOTIDE SEQUENCE [LARGE SCALE GENOMIC DNA]</scope>
    <source>
        <strain evidence="15">Gauthier</strain>
    </source>
</reference>
<feature type="binding site" evidence="12">
    <location>
        <position position="386"/>
    </location>
    <ligand>
        <name>Mg(2+)</name>
        <dbReference type="ChEBI" id="CHEBI:18420"/>
        <note>shared with alpha subunit</note>
    </ligand>
</feature>
<dbReference type="InterPro" id="IPR045864">
    <property type="entry name" value="aa-tRNA-synth_II/BPL/LPL"/>
</dbReference>
<dbReference type="SMART" id="SM00873">
    <property type="entry name" value="B3_4"/>
    <property type="match status" value="1"/>
</dbReference>
<feature type="binding site" evidence="12">
    <location>
        <position position="380"/>
    </location>
    <ligand>
        <name>Mg(2+)</name>
        <dbReference type="ChEBI" id="CHEBI:18420"/>
        <note>shared with alpha subunit</note>
    </ligand>
</feature>
<organism evidence="14 15">
    <name type="scientific">Treponema pallidum subsp. pertenue (strain Gauthier)</name>
    <dbReference type="NCBI Taxonomy" id="491080"/>
    <lineage>
        <taxon>Bacteria</taxon>
        <taxon>Pseudomonadati</taxon>
        <taxon>Spirochaetota</taxon>
        <taxon>Spirochaetia</taxon>
        <taxon>Spirochaetales</taxon>
        <taxon>Treponemataceae</taxon>
        <taxon>Treponema</taxon>
    </lineage>
</organism>
<feature type="binding site" evidence="12">
    <location>
        <position position="389"/>
    </location>
    <ligand>
        <name>Mg(2+)</name>
        <dbReference type="ChEBI" id="CHEBI:18420"/>
        <note>shared with alpha subunit</note>
    </ligand>
</feature>
<dbReference type="SMART" id="SM00874">
    <property type="entry name" value="B5"/>
    <property type="match status" value="1"/>
</dbReference>
<keyword evidence="7 12" id="KW-0547">Nucleotide-binding</keyword>
<dbReference type="EC" id="6.1.1.20" evidence="12"/>
<evidence type="ECO:0000259" key="13">
    <source>
        <dbReference type="PROSITE" id="PS51483"/>
    </source>
</evidence>
<comment type="subunit">
    <text evidence="12">Tetramer of two alpha and two beta subunits.</text>
</comment>
<evidence type="ECO:0000256" key="5">
    <source>
        <dbReference type="ARBA" id="ARBA00022598"/>
    </source>
</evidence>
<keyword evidence="4 12" id="KW-0963">Cytoplasm</keyword>
<proteinExistence type="inferred from homology"/>
<dbReference type="PROSITE" id="PS51483">
    <property type="entry name" value="B5"/>
    <property type="match status" value="1"/>
</dbReference>
<dbReference type="GO" id="GO:0006432">
    <property type="term" value="P:phenylalanyl-tRNA aminoacylation"/>
    <property type="evidence" value="ECO:0007669"/>
    <property type="project" value="UniProtKB-UniRule"/>
</dbReference>
<dbReference type="Gene3D" id="3.30.56.10">
    <property type="match status" value="2"/>
</dbReference>
<comment type="catalytic activity">
    <reaction evidence="12">
        <text>tRNA(Phe) + L-phenylalanine + ATP = L-phenylalanyl-tRNA(Phe) + AMP + diphosphate + H(+)</text>
        <dbReference type="Rhea" id="RHEA:19413"/>
        <dbReference type="Rhea" id="RHEA-COMP:9668"/>
        <dbReference type="Rhea" id="RHEA-COMP:9699"/>
        <dbReference type="ChEBI" id="CHEBI:15378"/>
        <dbReference type="ChEBI" id="CHEBI:30616"/>
        <dbReference type="ChEBI" id="CHEBI:33019"/>
        <dbReference type="ChEBI" id="CHEBI:58095"/>
        <dbReference type="ChEBI" id="CHEBI:78442"/>
        <dbReference type="ChEBI" id="CHEBI:78531"/>
        <dbReference type="ChEBI" id="CHEBI:456215"/>
        <dbReference type="EC" id="6.1.1.20"/>
    </reaction>
</comment>